<comment type="similarity">
    <text evidence="1 7 8">Belongs to the peptidase S8 family.</text>
</comment>
<feature type="signal peptide" evidence="9">
    <location>
        <begin position="1"/>
        <end position="21"/>
    </location>
</feature>
<evidence type="ECO:0000256" key="6">
    <source>
        <dbReference type="PIRSR" id="PIRSR615500-1"/>
    </source>
</evidence>
<proteinExistence type="inferred from homology"/>
<dbReference type="InterPro" id="IPR036852">
    <property type="entry name" value="Peptidase_S8/S53_dom_sf"/>
</dbReference>
<evidence type="ECO:0000256" key="9">
    <source>
        <dbReference type="SAM" id="SignalP"/>
    </source>
</evidence>
<feature type="domain" description="Peptidase S8/S53" evidence="10">
    <location>
        <begin position="150"/>
        <end position="573"/>
    </location>
</feature>
<dbReference type="Proteomes" id="UP000240883">
    <property type="component" value="Unassembled WGS sequence"/>
</dbReference>
<dbReference type="Pfam" id="PF00082">
    <property type="entry name" value="Peptidase_S8"/>
    <property type="match status" value="1"/>
</dbReference>
<dbReference type="Gene3D" id="3.40.50.200">
    <property type="entry name" value="Peptidase S8/S53 domain"/>
    <property type="match status" value="2"/>
</dbReference>
<dbReference type="InterPro" id="IPR034187">
    <property type="entry name" value="Peptidases_S8_5"/>
</dbReference>
<dbReference type="CDD" id="cd07489">
    <property type="entry name" value="Peptidases_S8_5"/>
    <property type="match status" value="1"/>
</dbReference>
<keyword evidence="4 7" id="KW-0378">Hydrolase</keyword>
<dbReference type="InterPro" id="IPR023828">
    <property type="entry name" value="Peptidase_S8_Ser-AS"/>
</dbReference>
<dbReference type="InterPro" id="IPR010435">
    <property type="entry name" value="C5a/SBT2-like_Fn3"/>
</dbReference>
<dbReference type="Pfam" id="PF06280">
    <property type="entry name" value="fn3_5"/>
    <property type="match status" value="1"/>
</dbReference>
<feature type="chain" id="PRO_5015773803" evidence="9">
    <location>
        <begin position="22"/>
        <end position="895"/>
    </location>
</feature>
<dbReference type="InterPro" id="IPR015500">
    <property type="entry name" value="Peptidase_S8_subtilisin-rel"/>
</dbReference>
<evidence type="ECO:0000256" key="5">
    <source>
        <dbReference type="ARBA" id="ARBA00022825"/>
    </source>
</evidence>
<dbReference type="PROSITE" id="PS00138">
    <property type="entry name" value="SUBTILASE_SER"/>
    <property type="match status" value="1"/>
</dbReference>
<evidence type="ECO:0000313" key="12">
    <source>
        <dbReference type="EMBL" id="PSN73974.1"/>
    </source>
</evidence>
<dbReference type="STRING" id="1448308.A0A2T2P8J2"/>
<keyword evidence="13" id="KW-1185">Reference proteome</keyword>
<feature type="active site" description="Charge relay system" evidence="6 7">
    <location>
        <position position="534"/>
    </location>
</feature>
<dbReference type="InterPro" id="IPR022398">
    <property type="entry name" value="Peptidase_S8_His-AS"/>
</dbReference>
<evidence type="ECO:0000259" key="10">
    <source>
        <dbReference type="Pfam" id="PF00082"/>
    </source>
</evidence>
<dbReference type="PRINTS" id="PR00723">
    <property type="entry name" value="SUBTILISIN"/>
</dbReference>
<evidence type="ECO:0000256" key="1">
    <source>
        <dbReference type="ARBA" id="ARBA00011073"/>
    </source>
</evidence>
<dbReference type="Gene3D" id="2.60.40.1710">
    <property type="entry name" value="Subtilisin-like superfamily"/>
    <property type="match status" value="1"/>
</dbReference>
<dbReference type="PROSITE" id="PS00137">
    <property type="entry name" value="SUBTILASE_HIS"/>
    <property type="match status" value="1"/>
</dbReference>
<name>A0A2T2P8J2_CORCC</name>
<evidence type="ECO:0000259" key="11">
    <source>
        <dbReference type="Pfam" id="PF06280"/>
    </source>
</evidence>
<feature type="active site" description="Charge relay system" evidence="6 7">
    <location>
        <position position="159"/>
    </location>
</feature>
<protein>
    <submittedName>
        <fullName evidence="12">Subtilisin-like protein</fullName>
    </submittedName>
</protein>
<dbReference type="PANTHER" id="PTHR43806">
    <property type="entry name" value="PEPTIDASE S8"/>
    <property type="match status" value="1"/>
</dbReference>
<keyword evidence="3 9" id="KW-0732">Signal</keyword>
<dbReference type="PROSITE" id="PS51892">
    <property type="entry name" value="SUBTILASE"/>
    <property type="match status" value="1"/>
</dbReference>
<keyword evidence="2 7" id="KW-0645">Protease</keyword>
<organism evidence="12 13">
    <name type="scientific">Corynespora cassiicola Philippines</name>
    <dbReference type="NCBI Taxonomy" id="1448308"/>
    <lineage>
        <taxon>Eukaryota</taxon>
        <taxon>Fungi</taxon>
        <taxon>Dikarya</taxon>
        <taxon>Ascomycota</taxon>
        <taxon>Pezizomycotina</taxon>
        <taxon>Dothideomycetes</taxon>
        <taxon>Pleosporomycetidae</taxon>
        <taxon>Pleosporales</taxon>
        <taxon>Corynesporascaceae</taxon>
        <taxon>Corynespora</taxon>
    </lineage>
</organism>
<dbReference type="EMBL" id="KZ678128">
    <property type="protein sequence ID" value="PSN73974.1"/>
    <property type="molecule type" value="Genomic_DNA"/>
</dbReference>
<evidence type="ECO:0000256" key="8">
    <source>
        <dbReference type="RuleBase" id="RU003355"/>
    </source>
</evidence>
<dbReference type="InterPro" id="IPR023827">
    <property type="entry name" value="Peptidase_S8_Asp-AS"/>
</dbReference>
<dbReference type="OrthoDB" id="10256524at2759"/>
<feature type="domain" description="C5a peptidase/Subtilisin-like protease SBT2-like Fn3-like" evidence="11">
    <location>
        <begin position="612"/>
        <end position="727"/>
    </location>
</feature>
<feature type="active site" description="Charge relay system" evidence="6 7">
    <location>
        <position position="209"/>
    </location>
</feature>
<dbReference type="GO" id="GO:0004252">
    <property type="term" value="F:serine-type endopeptidase activity"/>
    <property type="evidence" value="ECO:0007669"/>
    <property type="project" value="UniProtKB-UniRule"/>
</dbReference>
<dbReference type="GO" id="GO:0016020">
    <property type="term" value="C:membrane"/>
    <property type="evidence" value="ECO:0007669"/>
    <property type="project" value="InterPro"/>
</dbReference>
<dbReference type="AlphaFoldDB" id="A0A2T2P8J2"/>
<dbReference type="PANTHER" id="PTHR43806:SF66">
    <property type="entry name" value="SERIN ENDOPEPTIDASE"/>
    <property type="match status" value="1"/>
</dbReference>
<evidence type="ECO:0000256" key="2">
    <source>
        <dbReference type="ARBA" id="ARBA00022670"/>
    </source>
</evidence>
<dbReference type="SUPFAM" id="SSF52743">
    <property type="entry name" value="Subtilisin-like"/>
    <property type="match status" value="1"/>
</dbReference>
<accession>A0A2T2P8J2</accession>
<keyword evidence="5 7" id="KW-0720">Serine protease</keyword>
<evidence type="ECO:0000256" key="3">
    <source>
        <dbReference type="ARBA" id="ARBA00022729"/>
    </source>
</evidence>
<gene>
    <name evidence="12" type="ORF">BS50DRAFT_478177</name>
</gene>
<dbReference type="PROSITE" id="PS00136">
    <property type="entry name" value="SUBTILASE_ASP"/>
    <property type="match status" value="1"/>
</dbReference>
<evidence type="ECO:0000256" key="4">
    <source>
        <dbReference type="ARBA" id="ARBA00022801"/>
    </source>
</evidence>
<dbReference type="GO" id="GO:0006508">
    <property type="term" value="P:proteolysis"/>
    <property type="evidence" value="ECO:0007669"/>
    <property type="project" value="UniProtKB-KW"/>
</dbReference>
<sequence length="895" mass="94911">MGFEIATRWLLIFALFLQSDARSLNFNLSNSAIVPGAFLVEFEDGADQPMFLADVSSKSLTARSRVTIDGKIFKGASYQFDIAAMGENPAQLLSELPTVKNFWPVTKIKRPDDKVNWNGVGNALTSIQSEGYAPHIITQVDRLHGAGVTGKGIRIGIVDSGIDYLHPALGGGFGPGFLVARGYDHIGDSPPTASVPITDGDPYENCDGHGTHVAGIIAAQKNELGFTGAAYESEIGMYRVFGCTGDSTDDVVTAGISKAFDDGNHIISGSLGKYSNWPHDPMAVLLDRITKAGVICVFSQGNTGFGGPFFGGTPASAKNAIAVASTESTYAPQVLYNASLSIGNDSLQSFGWSHGIPSAWGNISFPLYIGNSSADLHTPDCNEFVNAPNLTNHIVMIRLESACSEWGKARFATEKGAQHALFYTEDTDETGSLIFPNEYGIPKGVGWLPRPFAQEFIKLYQSGKELTLHITDPAHAHVYVNDIPNLFAGSLSEFSSWGPTWELDVKPDIAAPGGQILSTYPVRLGSYAGASGTSMSAPLITGIVALLLSVRKDLSMDDIKSLLATTAKPINHTDSTTALLSLAPVPQQGSGIVQAWSALHATSIIHPSKLLLNDTEHFLQSHALTIRNTGDKPVTYILSASHAPTFFTLNPDSPSPPTTPSLQLSPSTATLTFSTPNITIPAGETATLELSFAPPASLDAARIPLYSGFVHLTSTSTTPESHSIPYLGAVGRLRKALVMTQEDFSLAYSGPSGIAPAAPGSTFTLPRPATAPGNTTSTSTSASAPEIRVPIFVAGFELGVPKWDIELWALRGAPSRNETGGGAELERKVGGVAGFPMRWWSRGVQTDGITGAGGDAVVPEGAYTFLCKGLRVFGVEAVEGDWDVVRSVDFWLRYA</sequence>
<dbReference type="InterPro" id="IPR000209">
    <property type="entry name" value="Peptidase_S8/S53_dom"/>
</dbReference>
<evidence type="ECO:0000256" key="7">
    <source>
        <dbReference type="PROSITE-ProRule" id="PRU01240"/>
    </source>
</evidence>
<dbReference type="InterPro" id="IPR050131">
    <property type="entry name" value="Peptidase_S8_subtilisin-like"/>
</dbReference>
<evidence type="ECO:0000313" key="13">
    <source>
        <dbReference type="Proteomes" id="UP000240883"/>
    </source>
</evidence>
<reference evidence="12 13" key="1">
    <citation type="journal article" date="2018" name="Front. Microbiol.">
        <title>Genome-Wide Analysis of Corynespora cassiicola Leaf Fall Disease Putative Effectors.</title>
        <authorList>
            <person name="Lopez D."/>
            <person name="Ribeiro S."/>
            <person name="Label P."/>
            <person name="Fumanal B."/>
            <person name="Venisse J.S."/>
            <person name="Kohler A."/>
            <person name="de Oliveira R.R."/>
            <person name="Labutti K."/>
            <person name="Lipzen A."/>
            <person name="Lail K."/>
            <person name="Bauer D."/>
            <person name="Ohm R.A."/>
            <person name="Barry K.W."/>
            <person name="Spatafora J."/>
            <person name="Grigoriev I.V."/>
            <person name="Martin F.M."/>
            <person name="Pujade-Renaud V."/>
        </authorList>
    </citation>
    <scope>NUCLEOTIDE SEQUENCE [LARGE SCALE GENOMIC DNA]</scope>
    <source>
        <strain evidence="12 13">Philippines</strain>
    </source>
</reference>